<dbReference type="Proteomes" id="UP000188929">
    <property type="component" value="Unassembled WGS sequence"/>
</dbReference>
<dbReference type="GO" id="GO:0016620">
    <property type="term" value="F:oxidoreductase activity, acting on the aldehyde or oxo group of donors, NAD or NADP as acceptor"/>
    <property type="evidence" value="ECO:0007669"/>
    <property type="project" value="InterPro"/>
</dbReference>
<dbReference type="AlphaFoldDB" id="A0A1V2ICQ5"/>
<keyword evidence="8" id="KW-1185">Reference proteome</keyword>
<feature type="active site" evidence="3">
    <location>
        <position position="248"/>
    </location>
</feature>
<sequence length="506" mass="51713">MYRDAFFIDGGWAAPSGPDRFGVISPSSEDVVGEVPLATGGDIDRAVAAARAAFDDGPWPRMTPAERGEVLARAAKLLAERAGQIAAVTVDEIGCPVSNPASQTGLVGPVFDYYAGLAAAFPFERTVTAGPRAGLVTQEPVGVVGAIVPWNAPVTLAAWKTAPALAAGCAVVVKPPPEAPLSTFVLAEALRDADVPPGVVNVVPGGREVGEHLVTHPGTDKIAFTGSTAAGKRIMSLCGDQIKRVSLELGGKSACILLDDTDVAAVVPMVVGIGMNRSGQVCAAQTRILVHRSRYAEALEAAGVTAAAIPLGDPHDPATVIGPLVAERQRARVEGYIGDAARHGARVVTGGGRPIDPPKGWYVEPTILGDVHNAMRVAREEVFGPVLCVIPFDDADEAVRIANDSPYGLAGGVWSADPARALAVARRLRTGAVNINADFPPFPLVPFGGFKQSGIGRELGPEGLASFLEPRSIGLPASLADSLGASSATPATPGSSATPAAFGGGA</sequence>
<feature type="domain" description="Aldehyde dehydrogenase" evidence="6">
    <location>
        <begin position="12"/>
        <end position="472"/>
    </location>
</feature>
<keyword evidence="2 4" id="KW-0560">Oxidoreductase</keyword>
<organism evidence="7 8">
    <name type="scientific">Pseudofrankia asymbiotica</name>
    <dbReference type="NCBI Taxonomy" id="1834516"/>
    <lineage>
        <taxon>Bacteria</taxon>
        <taxon>Bacillati</taxon>
        <taxon>Actinomycetota</taxon>
        <taxon>Actinomycetes</taxon>
        <taxon>Frankiales</taxon>
        <taxon>Frankiaceae</taxon>
        <taxon>Pseudofrankia</taxon>
    </lineage>
</organism>
<dbReference type="InterPro" id="IPR016161">
    <property type="entry name" value="Ald_DH/histidinol_DH"/>
</dbReference>
<evidence type="ECO:0000256" key="4">
    <source>
        <dbReference type="RuleBase" id="RU003345"/>
    </source>
</evidence>
<dbReference type="SUPFAM" id="SSF53720">
    <property type="entry name" value="ALDH-like"/>
    <property type="match status" value="1"/>
</dbReference>
<dbReference type="FunFam" id="3.40.605.10:FF:000007">
    <property type="entry name" value="NAD/NADP-dependent betaine aldehyde dehydrogenase"/>
    <property type="match status" value="1"/>
</dbReference>
<evidence type="ECO:0000256" key="2">
    <source>
        <dbReference type="ARBA" id="ARBA00023002"/>
    </source>
</evidence>
<protein>
    <submittedName>
        <fullName evidence="7">Aldehyde dehydrogenase</fullName>
    </submittedName>
</protein>
<dbReference type="FunFam" id="3.40.309.10:FF:000009">
    <property type="entry name" value="Aldehyde dehydrogenase A"/>
    <property type="match status" value="1"/>
</dbReference>
<comment type="similarity">
    <text evidence="1 4">Belongs to the aldehyde dehydrogenase family.</text>
</comment>
<dbReference type="InterPro" id="IPR016163">
    <property type="entry name" value="Ald_DH_C"/>
</dbReference>
<dbReference type="CDD" id="cd07139">
    <property type="entry name" value="ALDH_AldA-Rv0768"/>
    <property type="match status" value="1"/>
</dbReference>
<dbReference type="PANTHER" id="PTHR42804:SF1">
    <property type="entry name" value="ALDEHYDE DEHYDROGENASE-RELATED"/>
    <property type="match status" value="1"/>
</dbReference>
<evidence type="ECO:0000256" key="5">
    <source>
        <dbReference type="SAM" id="MobiDB-lite"/>
    </source>
</evidence>
<dbReference type="EMBL" id="MOMC01000022">
    <property type="protein sequence ID" value="ONH30887.1"/>
    <property type="molecule type" value="Genomic_DNA"/>
</dbReference>
<dbReference type="PANTHER" id="PTHR42804">
    <property type="entry name" value="ALDEHYDE DEHYDROGENASE"/>
    <property type="match status" value="1"/>
</dbReference>
<evidence type="ECO:0000313" key="7">
    <source>
        <dbReference type="EMBL" id="ONH30887.1"/>
    </source>
</evidence>
<proteinExistence type="inferred from homology"/>
<name>A0A1V2ICQ5_9ACTN</name>
<evidence type="ECO:0000259" key="6">
    <source>
        <dbReference type="Pfam" id="PF00171"/>
    </source>
</evidence>
<evidence type="ECO:0000256" key="1">
    <source>
        <dbReference type="ARBA" id="ARBA00009986"/>
    </source>
</evidence>
<dbReference type="InterPro" id="IPR016162">
    <property type="entry name" value="Ald_DH_N"/>
</dbReference>
<feature type="region of interest" description="Disordered" evidence="5">
    <location>
        <begin position="484"/>
        <end position="506"/>
    </location>
</feature>
<dbReference type="InterPro" id="IPR029510">
    <property type="entry name" value="Ald_DH_CS_GLU"/>
</dbReference>
<comment type="caution">
    <text evidence="7">The sequence shown here is derived from an EMBL/GenBank/DDBJ whole genome shotgun (WGS) entry which is preliminary data.</text>
</comment>
<reference evidence="8" key="1">
    <citation type="submission" date="2016-10" db="EMBL/GenBank/DDBJ databases">
        <title>Frankia sp. NRRL B-16386 Genome sequencing.</title>
        <authorList>
            <person name="Ghodhbane-Gtari F."/>
            <person name="Swanson E."/>
            <person name="Gueddou A."/>
            <person name="Hezbri K."/>
            <person name="Ktari K."/>
            <person name="Nouioui I."/>
            <person name="Morris K."/>
            <person name="Simpson S."/>
            <person name="Abebe-Akele F."/>
            <person name="Thomas K."/>
            <person name="Gtari M."/>
            <person name="Tisa L.S."/>
        </authorList>
    </citation>
    <scope>NUCLEOTIDE SEQUENCE [LARGE SCALE GENOMIC DNA]</scope>
    <source>
        <strain evidence="8">NRRL B-16386</strain>
    </source>
</reference>
<dbReference type="Gene3D" id="3.40.605.10">
    <property type="entry name" value="Aldehyde Dehydrogenase, Chain A, domain 1"/>
    <property type="match status" value="1"/>
</dbReference>
<dbReference type="InterPro" id="IPR015590">
    <property type="entry name" value="Aldehyde_DH_dom"/>
</dbReference>
<gene>
    <name evidence="7" type="ORF">BL253_11545</name>
</gene>
<dbReference type="STRING" id="1834516.BL253_11545"/>
<dbReference type="Gene3D" id="3.40.309.10">
    <property type="entry name" value="Aldehyde Dehydrogenase, Chain A, domain 2"/>
    <property type="match status" value="1"/>
</dbReference>
<dbReference type="PROSITE" id="PS00687">
    <property type="entry name" value="ALDEHYDE_DEHYDR_GLU"/>
    <property type="match status" value="1"/>
</dbReference>
<evidence type="ECO:0000313" key="8">
    <source>
        <dbReference type="Proteomes" id="UP000188929"/>
    </source>
</evidence>
<dbReference type="Pfam" id="PF00171">
    <property type="entry name" value="Aldedh"/>
    <property type="match status" value="1"/>
</dbReference>
<evidence type="ECO:0000256" key="3">
    <source>
        <dbReference type="PROSITE-ProRule" id="PRU10007"/>
    </source>
</evidence>
<accession>A0A1V2ICQ5</accession>